<dbReference type="KEGG" id="vg:80559434"/>
<sequence length="61" mass="6776">MAEHETYEANAWARVRGALAGLAYTGHPDVPSTNTVQDADTLAAWAESYRRTRMRIEAGIR</sequence>
<reference evidence="1" key="1">
    <citation type="submission" date="2023-03" db="EMBL/GenBank/DDBJ databases">
        <authorList>
            <person name="Karpo H.E."/>
            <person name="McAvaddy O.H."/>
            <person name="Miller J.S."/>
            <person name="Popovich S.X."/>
            <person name="Sunnen C.N."/>
            <person name="Garlena R.A."/>
            <person name="Russell D.A."/>
            <person name="Pope W.H."/>
            <person name="Jacobs-Sera D."/>
            <person name="Hatfull G.F."/>
        </authorList>
    </citation>
    <scope>NUCLEOTIDE SEQUENCE</scope>
</reference>
<accession>A0AAF0GKC0</accession>
<dbReference type="GeneID" id="80559434"/>
<dbReference type="EMBL" id="OQ709200">
    <property type="protein sequence ID" value="WGH20073.1"/>
    <property type="molecule type" value="Genomic_DNA"/>
</dbReference>
<evidence type="ECO:0000313" key="2">
    <source>
        <dbReference type="Proteomes" id="UP001241621"/>
    </source>
</evidence>
<organism evidence="1 2">
    <name type="scientific">Gordonia phage Tarzan</name>
    <dbReference type="NCBI Taxonomy" id="3038367"/>
    <lineage>
        <taxon>Viruses</taxon>
        <taxon>Duplodnaviria</taxon>
        <taxon>Heunggongvirae</taxon>
        <taxon>Uroviricota</taxon>
        <taxon>Caudoviricetes</taxon>
        <taxon>Santhisvirus</taxon>
        <taxon>Santhisvirus tarzan</taxon>
    </lineage>
</organism>
<evidence type="ECO:0000313" key="1">
    <source>
        <dbReference type="EMBL" id="WGH20073.1"/>
    </source>
</evidence>
<gene>
    <name evidence="1" type="primary">38</name>
</gene>
<dbReference type="Proteomes" id="UP001241621">
    <property type="component" value="Segment"/>
</dbReference>
<protein>
    <submittedName>
        <fullName evidence="1">Uncharacterized protein</fullName>
    </submittedName>
</protein>
<name>A0AAF0GKC0_9CAUD</name>
<proteinExistence type="predicted"/>
<dbReference type="RefSeq" id="YP_010842636.1">
    <property type="nucleotide sequence ID" value="NC_079143.1"/>
</dbReference>
<keyword evidence="2" id="KW-1185">Reference proteome</keyword>